<dbReference type="InterPro" id="IPR011991">
    <property type="entry name" value="ArsR-like_HTH"/>
</dbReference>
<dbReference type="PRINTS" id="PR00778">
    <property type="entry name" value="HTHARSR"/>
</dbReference>
<dbReference type="EMBL" id="CP098023">
    <property type="protein sequence ID" value="WKD50453.1"/>
    <property type="molecule type" value="Genomic_DNA"/>
</dbReference>
<evidence type="ECO:0000313" key="2">
    <source>
        <dbReference type="EMBL" id="WKD50453.1"/>
    </source>
</evidence>
<proteinExistence type="predicted"/>
<evidence type="ECO:0000259" key="1">
    <source>
        <dbReference type="PROSITE" id="PS50987"/>
    </source>
</evidence>
<dbReference type="SUPFAM" id="SSF46785">
    <property type="entry name" value="Winged helix' DNA-binding domain"/>
    <property type="match status" value="1"/>
</dbReference>
<dbReference type="SMART" id="SM00418">
    <property type="entry name" value="HTH_ARSR"/>
    <property type="match status" value="1"/>
</dbReference>
<protein>
    <submittedName>
        <fullName evidence="2">Helix-turn-helix domain-containing protein</fullName>
    </submittedName>
</protein>
<organism evidence="2 3">
    <name type="scientific">Microbulbifer spongiae</name>
    <dbReference type="NCBI Taxonomy" id="2944933"/>
    <lineage>
        <taxon>Bacteria</taxon>
        <taxon>Pseudomonadati</taxon>
        <taxon>Pseudomonadota</taxon>
        <taxon>Gammaproteobacteria</taxon>
        <taxon>Cellvibrionales</taxon>
        <taxon>Microbulbiferaceae</taxon>
        <taxon>Microbulbifer</taxon>
    </lineage>
</organism>
<dbReference type="Gene3D" id="1.10.10.10">
    <property type="entry name" value="Winged helix-like DNA-binding domain superfamily/Winged helix DNA-binding domain"/>
    <property type="match status" value="1"/>
</dbReference>
<gene>
    <name evidence="2" type="ORF">M8T91_03175</name>
</gene>
<dbReference type="Proteomes" id="UP001321520">
    <property type="component" value="Chromosome"/>
</dbReference>
<name>A0ABY9EBQ5_9GAMM</name>
<reference evidence="2 3" key="1">
    <citation type="submission" date="2022-05" db="EMBL/GenBank/DDBJ databases">
        <title>Microbulbifer sp. nov., isolated from sponge.</title>
        <authorList>
            <person name="Gao L."/>
        </authorList>
    </citation>
    <scope>NUCLEOTIDE SEQUENCE [LARGE SCALE GENOMIC DNA]</scope>
    <source>
        <strain evidence="2 3">MI-G</strain>
    </source>
</reference>
<evidence type="ECO:0000313" key="3">
    <source>
        <dbReference type="Proteomes" id="UP001321520"/>
    </source>
</evidence>
<dbReference type="InterPro" id="IPR001845">
    <property type="entry name" value="HTH_ArsR_DNA-bd_dom"/>
</dbReference>
<dbReference type="InterPro" id="IPR036388">
    <property type="entry name" value="WH-like_DNA-bd_sf"/>
</dbReference>
<dbReference type="PANTHER" id="PTHR38600">
    <property type="entry name" value="TRANSCRIPTIONAL REGULATORY PROTEIN"/>
    <property type="match status" value="1"/>
</dbReference>
<dbReference type="RefSeq" id="WP_301416756.1">
    <property type="nucleotide sequence ID" value="NZ_CP098023.1"/>
</dbReference>
<feature type="domain" description="HTH arsR-type" evidence="1">
    <location>
        <begin position="8"/>
        <end position="92"/>
    </location>
</feature>
<dbReference type="CDD" id="cd00090">
    <property type="entry name" value="HTH_ARSR"/>
    <property type="match status" value="1"/>
</dbReference>
<dbReference type="PANTHER" id="PTHR38600:SF2">
    <property type="entry name" value="SLL0088 PROTEIN"/>
    <property type="match status" value="1"/>
</dbReference>
<dbReference type="PROSITE" id="PS50987">
    <property type="entry name" value="HTH_ARSR_2"/>
    <property type="match status" value="1"/>
</dbReference>
<sequence length="92" mass="10238">MTAPIVSQVENYCNALDWVFHALADPTRRSAIQYLTHKPASVTKLAESFDMALPSFINHISLLENPGLISWNKTGRVRICKIKAGQLTAAER</sequence>
<accession>A0ABY9EBQ5</accession>
<keyword evidence="3" id="KW-1185">Reference proteome</keyword>
<dbReference type="InterPro" id="IPR036390">
    <property type="entry name" value="WH_DNA-bd_sf"/>
</dbReference>